<proteinExistence type="inferred from homology"/>
<dbReference type="InterPro" id="IPR007346">
    <property type="entry name" value="Endonuclease-I"/>
</dbReference>
<dbReference type="SMART" id="SM00060">
    <property type="entry name" value="FN3"/>
    <property type="match status" value="1"/>
</dbReference>
<gene>
    <name evidence="6" type="ORF">SAMN05443292_0874</name>
</gene>
<dbReference type="CDD" id="cd00063">
    <property type="entry name" value="FN3"/>
    <property type="match status" value="1"/>
</dbReference>
<dbReference type="InterPro" id="IPR026444">
    <property type="entry name" value="Secre_tail"/>
</dbReference>
<dbReference type="InterPro" id="IPR013783">
    <property type="entry name" value="Ig-like_fold"/>
</dbReference>
<dbReference type="SUPFAM" id="SSF49265">
    <property type="entry name" value="Fibronectin type III"/>
    <property type="match status" value="1"/>
</dbReference>
<evidence type="ECO:0000313" key="6">
    <source>
        <dbReference type="EMBL" id="SFH93828.1"/>
    </source>
</evidence>
<keyword evidence="3" id="KW-0732">Signal</keyword>
<dbReference type="NCBIfam" id="TIGR04183">
    <property type="entry name" value="Por_Secre_tail"/>
    <property type="match status" value="1"/>
</dbReference>
<keyword evidence="2" id="KW-0540">Nuclease</keyword>
<dbReference type="InterPro" id="IPR044925">
    <property type="entry name" value="His-Me_finger_sf"/>
</dbReference>
<evidence type="ECO:0000313" key="7">
    <source>
        <dbReference type="Proteomes" id="UP000198931"/>
    </source>
</evidence>
<evidence type="ECO:0000256" key="4">
    <source>
        <dbReference type="ARBA" id="ARBA00022801"/>
    </source>
</evidence>
<dbReference type="InterPro" id="IPR003961">
    <property type="entry name" value="FN3_dom"/>
</dbReference>
<dbReference type="AlphaFoldDB" id="A0A1I3E4P7"/>
<dbReference type="Pfam" id="PF00041">
    <property type="entry name" value="fn3"/>
    <property type="match status" value="1"/>
</dbReference>
<evidence type="ECO:0000256" key="3">
    <source>
        <dbReference type="ARBA" id="ARBA00022729"/>
    </source>
</evidence>
<dbReference type="EMBL" id="FOQT01000001">
    <property type="protein sequence ID" value="SFH93828.1"/>
    <property type="molecule type" value="Genomic_DNA"/>
</dbReference>
<dbReference type="PANTHER" id="PTHR33607">
    <property type="entry name" value="ENDONUCLEASE-1"/>
    <property type="match status" value="1"/>
</dbReference>
<dbReference type="GO" id="GO:0016787">
    <property type="term" value="F:hydrolase activity"/>
    <property type="evidence" value="ECO:0007669"/>
    <property type="project" value="UniProtKB-KW"/>
</dbReference>
<dbReference type="STRING" id="1125876.SAMN05443292_0874"/>
<comment type="similarity">
    <text evidence="1">Belongs to the EndA/NucM nuclease family.</text>
</comment>
<organism evidence="6 7">
    <name type="scientific">Halpernia frigidisoli</name>
    <dbReference type="NCBI Taxonomy" id="1125876"/>
    <lineage>
        <taxon>Bacteria</taxon>
        <taxon>Pseudomonadati</taxon>
        <taxon>Bacteroidota</taxon>
        <taxon>Flavobacteriia</taxon>
        <taxon>Flavobacteriales</taxon>
        <taxon>Weeksellaceae</taxon>
        <taxon>Chryseobacterium group</taxon>
        <taxon>Halpernia</taxon>
    </lineage>
</organism>
<sequence length="647" mass="73403">MKSFIPLKSKLYSMKKLLFFVFIPFFSFAQIPPGYYDATAGLDGYKLKSVLYNIISNKTISWNYDSDLPQLYGVTDLDKYYEKDNSYLDIYAENPTGPDKIEFFPSDNQAFSHPIVGAGAAGEGSALNREHIVPQFTFNSAYPMYSDLHFVVPADAKINQLRNFYPYGISKTTSANLFYTFSNTSKIGNRENPGSDYKGRVYEPIAEFRGDIARMILYFAVRYESKLSSFVALKYYSTVTQDATTDVGFLDGTMEHAFDPWFLQQLLQWNQDDPVSQREIDRNNEIYGIQKNRNPFIDHPEWVNLIWNQTLSTVAPQSPTVLTASKVSAYFVNLSWVKPSDASIVGYKIYQDGVEIGTSKNNSFTVDHLTPSLNYNFTVKSYNNSNMQSVGSNILPILTYTTDTYAKDLIITKYLEGTDNNKALEITNKTGHSVNLDSYSISIQFKRTAYYFEDPLQLEGEVADNETFVMMNQKANFSCYSPSQAKFVSDAPSLIFDGTNFLSLRYKSTTVDALGAFDANNFSDLENVSLYRLNSVLQPNSNFNIAEWEKNPADYCANLGNLSTSENAFSDKNRIIIYPNPITESQIFAKGLELNKSKTAHIFDLSGKLILSEKEPFRTKAFINVDRLKKGIYMLKIDNQSFKIIKK</sequence>
<dbReference type="Gene3D" id="2.60.40.10">
    <property type="entry name" value="Immunoglobulins"/>
    <property type="match status" value="1"/>
</dbReference>
<dbReference type="Pfam" id="PF18962">
    <property type="entry name" value="Por_Secre_tail"/>
    <property type="match status" value="1"/>
</dbReference>
<dbReference type="Proteomes" id="UP000198931">
    <property type="component" value="Unassembled WGS sequence"/>
</dbReference>
<keyword evidence="7" id="KW-1185">Reference proteome</keyword>
<evidence type="ECO:0000259" key="5">
    <source>
        <dbReference type="PROSITE" id="PS50853"/>
    </source>
</evidence>
<accession>A0A1I3E4P7</accession>
<protein>
    <submittedName>
        <fullName evidence="6">Por secretion system C-terminal sorting domain-containing protein</fullName>
    </submittedName>
</protein>
<name>A0A1I3E4P7_9FLAO</name>
<dbReference type="SUPFAM" id="SSF54060">
    <property type="entry name" value="His-Me finger endonucleases"/>
    <property type="match status" value="1"/>
</dbReference>
<keyword evidence="4" id="KW-0378">Hydrolase</keyword>
<dbReference type="GO" id="GO:0004518">
    <property type="term" value="F:nuclease activity"/>
    <property type="evidence" value="ECO:0007669"/>
    <property type="project" value="UniProtKB-KW"/>
</dbReference>
<dbReference type="PANTHER" id="PTHR33607:SF2">
    <property type="entry name" value="ENDONUCLEASE-1"/>
    <property type="match status" value="1"/>
</dbReference>
<evidence type="ECO:0000256" key="2">
    <source>
        <dbReference type="ARBA" id="ARBA00022722"/>
    </source>
</evidence>
<reference evidence="6 7" key="1">
    <citation type="submission" date="2016-10" db="EMBL/GenBank/DDBJ databases">
        <authorList>
            <person name="de Groot N.N."/>
        </authorList>
    </citation>
    <scope>NUCLEOTIDE SEQUENCE [LARGE SCALE GENOMIC DNA]</scope>
    <source>
        <strain evidence="6 7">DSM 26000</strain>
    </source>
</reference>
<evidence type="ECO:0000256" key="1">
    <source>
        <dbReference type="ARBA" id="ARBA00006429"/>
    </source>
</evidence>
<dbReference type="Pfam" id="PF04231">
    <property type="entry name" value="Endonuclease_1"/>
    <property type="match status" value="1"/>
</dbReference>
<feature type="domain" description="Fibronectin type-III" evidence="5">
    <location>
        <begin position="315"/>
        <end position="404"/>
    </location>
</feature>
<dbReference type="PROSITE" id="PS50853">
    <property type="entry name" value="FN3"/>
    <property type="match status" value="1"/>
</dbReference>
<dbReference type="InterPro" id="IPR036116">
    <property type="entry name" value="FN3_sf"/>
</dbReference>